<dbReference type="InterPro" id="IPR046342">
    <property type="entry name" value="CBS_dom_sf"/>
</dbReference>
<evidence type="ECO:0000313" key="2">
    <source>
        <dbReference type="Proteomes" id="UP000228621"/>
    </source>
</evidence>
<feature type="non-terminal residue" evidence="1">
    <location>
        <position position="1"/>
    </location>
</feature>
<evidence type="ECO:0000313" key="1">
    <source>
        <dbReference type="EMBL" id="PCK33093.1"/>
    </source>
</evidence>
<protein>
    <recommendedName>
        <fullName evidence="3">CBS domain-containing protein</fullName>
    </recommendedName>
</protein>
<evidence type="ECO:0008006" key="3">
    <source>
        <dbReference type="Google" id="ProtNLM"/>
    </source>
</evidence>
<dbReference type="OrthoDB" id="6381600at2"/>
<reference evidence="2" key="1">
    <citation type="journal article" date="2019" name="Genome Announc.">
        <title>Draft Genome Sequence of Pseudoalteromonas piscicida Strain 36Y ROTHPW, an Hypersaline Seawater Isolate from the South Coast of Sonora, Mexico.</title>
        <authorList>
            <person name="Sanchez-Diaz R."/>
            <person name="Molina-Garza Z.J."/>
            <person name="Cruz-Suarez L.E."/>
            <person name="Selvin J."/>
            <person name="Kiran G.S."/>
            <person name="Ibarra-Gamez J.C."/>
            <person name="Gomez-Gil B."/>
            <person name="Galaviz-Silva L."/>
        </authorList>
    </citation>
    <scope>NUCLEOTIDE SEQUENCE [LARGE SCALE GENOMIC DNA]</scope>
    <source>
        <strain evidence="2">36Y_RITHPW</strain>
    </source>
</reference>
<comment type="caution">
    <text evidence="1">The sequence shown here is derived from an EMBL/GenBank/DDBJ whole genome shotgun (WGS) entry which is preliminary data.</text>
</comment>
<sequence length="113" mass="12800">HVVGQLPLYHLLRRAPQQKIAECMEPQVLQLSGYTELQSALKSKVWDNFDQVAVVNRVGDFIGVLSHYRVRSALARMDEAQEKPNESLDLLDAYTSSLFSMLDTLVPNTAKRK</sequence>
<proteinExistence type="predicted"/>
<dbReference type="EMBL" id="NKHF01000017">
    <property type="protein sequence ID" value="PCK33093.1"/>
    <property type="molecule type" value="Genomic_DNA"/>
</dbReference>
<keyword evidence="2" id="KW-1185">Reference proteome</keyword>
<dbReference type="Proteomes" id="UP000228621">
    <property type="component" value="Unassembled WGS sequence"/>
</dbReference>
<organism evidence="1 2">
    <name type="scientific">Pseudoalteromonas piscicida</name>
    <dbReference type="NCBI Taxonomy" id="43662"/>
    <lineage>
        <taxon>Bacteria</taxon>
        <taxon>Pseudomonadati</taxon>
        <taxon>Pseudomonadota</taxon>
        <taxon>Gammaproteobacteria</taxon>
        <taxon>Alteromonadales</taxon>
        <taxon>Pseudoalteromonadaceae</taxon>
        <taxon>Pseudoalteromonas</taxon>
    </lineage>
</organism>
<dbReference type="SUPFAM" id="SSF54631">
    <property type="entry name" value="CBS-domain pair"/>
    <property type="match status" value="1"/>
</dbReference>
<gene>
    <name evidence="1" type="ORF">CEX98_03695</name>
</gene>
<dbReference type="Gene3D" id="3.10.580.10">
    <property type="entry name" value="CBS-domain"/>
    <property type="match status" value="1"/>
</dbReference>
<name>A0A2A5JUD7_PSEO7</name>
<dbReference type="AlphaFoldDB" id="A0A2A5JUD7"/>
<accession>A0A2A5JUD7</accession>